<proteinExistence type="predicted"/>
<evidence type="ECO:0000313" key="2">
    <source>
        <dbReference type="EMBL" id="CAG7650590.1"/>
    </source>
</evidence>
<name>A0A9W4H495_9ACTN</name>
<organism evidence="2 3">
    <name type="scientific">Actinacidiphila bryophytorum</name>
    <dbReference type="NCBI Taxonomy" id="1436133"/>
    <lineage>
        <taxon>Bacteria</taxon>
        <taxon>Bacillati</taxon>
        <taxon>Actinomycetota</taxon>
        <taxon>Actinomycetes</taxon>
        <taxon>Kitasatosporales</taxon>
        <taxon>Streptomycetaceae</taxon>
        <taxon>Actinacidiphila</taxon>
    </lineage>
</organism>
<evidence type="ECO:0000313" key="3">
    <source>
        <dbReference type="Proteomes" id="UP001153328"/>
    </source>
</evidence>
<dbReference type="EMBL" id="CAJVAX010000019">
    <property type="protein sequence ID" value="CAG7650590.1"/>
    <property type="molecule type" value="Genomic_DNA"/>
</dbReference>
<reference evidence="2" key="1">
    <citation type="submission" date="2021-06" db="EMBL/GenBank/DDBJ databases">
        <authorList>
            <person name="Arsene-Ploetze F."/>
        </authorList>
    </citation>
    <scope>NUCLEOTIDE SEQUENCE</scope>
    <source>
        <strain evidence="2">SBRY1</strain>
    </source>
</reference>
<feature type="region of interest" description="Disordered" evidence="1">
    <location>
        <begin position="1"/>
        <end position="63"/>
    </location>
</feature>
<accession>A0A9W4H495</accession>
<comment type="caution">
    <text evidence="2">The sequence shown here is derived from an EMBL/GenBank/DDBJ whole genome shotgun (WGS) entry which is preliminary data.</text>
</comment>
<evidence type="ECO:0000256" key="1">
    <source>
        <dbReference type="SAM" id="MobiDB-lite"/>
    </source>
</evidence>
<feature type="compositionally biased region" description="Basic and acidic residues" evidence="1">
    <location>
        <begin position="1"/>
        <end position="12"/>
    </location>
</feature>
<protein>
    <submittedName>
        <fullName evidence="2">Uncharacterized protein</fullName>
    </submittedName>
</protein>
<dbReference type="Proteomes" id="UP001153328">
    <property type="component" value="Unassembled WGS sequence"/>
</dbReference>
<keyword evidence="3" id="KW-1185">Reference proteome</keyword>
<gene>
    <name evidence="2" type="ORF">SBRY_50399</name>
</gene>
<dbReference type="AlphaFoldDB" id="A0A9W4H495"/>
<sequence>MHRELDPVEGRRAAVAHPGQHPGAVRERCRQQLRTRPSGFRQVPFRGSGRRWKSGSRSRSSYR</sequence>
<feature type="compositionally biased region" description="Basic residues" evidence="1">
    <location>
        <begin position="48"/>
        <end position="63"/>
    </location>
</feature>